<dbReference type="EMBL" id="CP012160">
    <property type="protein sequence ID" value="AKS46342.1"/>
    <property type="molecule type" value="Genomic_DNA"/>
</dbReference>
<sequence length="174" mass="19433">MKSRTVAECGRKMSEKDSHLSDLNMPFSYLAILQIARLYMQSVAHPPSMAWMAALSGADETFDEIFGPQVAARTLETLQKVRLSRRSLFNFNSPTCPSCCQFVTEHERRFMTALDCVRSGATGQAKIELIMLCEGNDVVPALNAMDRLNELIAAFLSSGVRAPKFSDDIARRYM</sequence>
<gene>
    <name evidence="1" type="ORF">OSB_17990</name>
</gene>
<dbReference type="RefSeq" id="WP_143831230.1">
    <property type="nucleotide sequence ID" value="NZ_CP012160.1"/>
</dbReference>
<protein>
    <submittedName>
        <fullName evidence="1">Uncharacterized protein</fullName>
    </submittedName>
</protein>
<reference evidence="1 2" key="1">
    <citation type="journal article" date="2015" name="Genome Announc.">
        <title>Closed Genome Sequence of Octadecabacter temperatus SB1, the First Mesophilic Species of the Genus Octadecabacter.</title>
        <authorList>
            <person name="Voget S."/>
            <person name="Billerbeck S."/>
            <person name="Simon M."/>
            <person name="Daniel R."/>
        </authorList>
    </citation>
    <scope>NUCLEOTIDE SEQUENCE [LARGE SCALE GENOMIC DNA]</scope>
    <source>
        <strain evidence="1 2">SB1</strain>
    </source>
</reference>
<dbReference type="KEGG" id="otm:OSB_17990"/>
<dbReference type="STRING" id="1458307.OSB_17990"/>
<evidence type="ECO:0000313" key="2">
    <source>
        <dbReference type="Proteomes" id="UP000067444"/>
    </source>
</evidence>
<dbReference type="AlphaFoldDB" id="A0A0K0Y674"/>
<evidence type="ECO:0000313" key="1">
    <source>
        <dbReference type="EMBL" id="AKS46342.1"/>
    </source>
</evidence>
<accession>A0A0K0Y674</accession>
<dbReference type="Proteomes" id="UP000067444">
    <property type="component" value="Chromosome"/>
</dbReference>
<name>A0A0K0Y674_9RHOB</name>
<dbReference type="OrthoDB" id="7691213at2"/>
<organism evidence="1 2">
    <name type="scientific">Octadecabacter temperatus</name>
    <dbReference type="NCBI Taxonomy" id="1458307"/>
    <lineage>
        <taxon>Bacteria</taxon>
        <taxon>Pseudomonadati</taxon>
        <taxon>Pseudomonadota</taxon>
        <taxon>Alphaproteobacteria</taxon>
        <taxon>Rhodobacterales</taxon>
        <taxon>Roseobacteraceae</taxon>
        <taxon>Octadecabacter</taxon>
    </lineage>
</organism>
<proteinExistence type="predicted"/>
<keyword evidence="2" id="KW-1185">Reference proteome</keyword>